<evidence type="ECO:0000313" key="1">
    <source>
        <dbReference type="EMBL" id="KAJ0103525.1"/>
    </source>
</evidence>
<protein>
    <submittedName>
        <fullName evidence="1">Uncharacterized protein</fullName>
    </submittedName>
</protein>
<dbReference type="Proteomes" id="UP001164250">
    <property type="component" value="Chromosome 3"/>
</dbReference>
<accession>A0ACC1BX93</accession>
<comment type="caution">
    <text evidence="1">The sequence shown here is derived from an EMBL/GenBank/DDBJ whole genome shotgun (WGS) entry which is preliminary data.</text>
</comment>
<dbReference type="EMBL" id="CM047899">
    <property type="protein sequence ID" value="KAJ0103525.1"/>
    <property type="molecule type" value="Genomic_DNA"/>
</dbReference>
<proteinExistence type="predicted"/>
<organism evidence="1 2">
    <name type="scientific">Pistacia atlantica</name>
    <dbReference type="NCBI Taxonomy" id="434234"/>
    <lineage>
        <taxon>Eukaryota</taxon>
        <taxon>Viridiplantae</taxon>
        <taxon>Streptophyta</taxon>
        <taxon>Embryophyta</taxon>
        <taxon>Tracheophyta</taxon>
        <taxon>Spermatophyta</taxon>
        <taxon>Magnoliopsida</taxon>
        <taxon>eudicotyledons</taxon>
        <taxon>Gunneridae</taxon>
        <taxon>Pentapetalae</taxon>
        <taxon>rosids</taxon>
        <taxon>malvids</taxon>
        <taxon>Sapindales</taxon>
        <taxon>Anacardiaceae</taxon>
        <taxon>Pistacia</taxon>
    </lineage>
</organism>
<name>A0ACC1BX93_9ROSI</name>
<keyword evidence="2" id="KW-1185">Reference proteome</keyword>
<gene>
    <name evidence="1" type="ORF">Patl1_03727</name>
</gene>
<reference evidence="2" key="1">
    <citation type="journal article" date="2023" name="G3 (Bethesda)">
        <title>Genome assembly and association tests identify interacting loci associated with vigor, precocity, and sex in interspecific pistachio rootstocks.</title>
        <authorList>
            <person name="Palmer W."/>
            <person name="Jacygrad E."/>
            <person name="Sagayaradj S."/>
            <person name="Cavanaugh K."/>
            <person name="Han R."/>
            <person name="Bertier L."/>
            <person name="Beede B."/>
            <person name="Kafkas S."/>
            <person name="Golino D."/>
            <person name="Preece J."/>
            <person name="Michelmore R."/>
        </authorList>
    </citation>
    <scope>NUCLEOTIDE SEQUENCE [LARGE SCALE GENOMIC DNA]</scope>
</reference>
<sequence length="69" mass="7530">MCCGTKMCMFCICLIAVVVLIGLLFGFGVFKKAFHKAKDTLHVCDPNVNGSLCGKGRPFFNYVPPPSPF</sequence>
<evidence type="ECO:0000313" key="2">
    <source>
        <dbReference type="Proteomes" id="UP001164250"/>
    </source>
</evidence>